<evidence type="ECO:0000313" key="2">
    <source>
        <dbReference type="EMBL" id="JAC64457.1"/>
    </source>
</evidence>
<dbReference type="AlphaFoldDB" id="A0A061QUW6"/>
<organism evidence="2">
    <name type="scientific">Tetraselmis sp. GSL018</name>
    <dbReference type="NCBI Taxonomy" id="582737"/>
    <lineage>
        <taxon>Eukaryota</taxon>
        <taxon>Viridiplantae</taxon>
        <taxon>Chlorophyta</taxon>
        <taxon>core chlorophytes</taxon>
        <taxon>Chlorodendrophyceae</taxon>
        <taxon>Chlorodendrales</taxon>
        <taxon>Chlorodendraceae</taxon>
        <taxon>Tetraselmis</taxon>
    </lineage>
</organism>
<sequence length="121" mass="12908">MAEANSMSRMFSIIALCFCDADWLCVELDGAGVEGLQIFEGVVFDSKPIATILQCRSFLSLTASSDIGQTLLTEADCHASGEEQLAFPAEQLHLPDGCCNEMLLFRSEVFAGAEDSGSSSS</sequence>
<gene>
    <name evidence="2" type="ORF">TSPGSL018_18272</name>
</gene>
<evidence type="ECO:0000256" key="1">
    <source>
        <dbReference type="SAM" id="SignalP"/>
    </source>
</evidence>
<keyword evidence="1" id="KW-0732">Signal</keyword>
<name>A0A061QUW6_9CHLO</name>
<dbReference type="EMBL" id="GBEZ01022382">
    <property type="protein sequence ID" value="JAC64457.1"/>
    <property type="molecule type" value="Transcribed_RNA"/>
</dbReference>
<feature type="signal peptide" evidence="1">
    <location>
        <begin position="1"/>
        <end position="21"/>
    </location>
</feature>
<reference evidence="2" key="1">
    <citation type="submission" date="2014-05" db="EMBL/GenBank/DDBJ databases">
        <title>The transcriptome of the halophilic microalga Tetraselmis sp. GSL018 isolated from the Great Salt Lake, Utah.</title>
        <authorList>
            <person name="Jinkerson R.E."/>
            <person name="D'Adamo S."/>
            <person name="Posewitz M.C."/>
        </authorList>
    </citation>
    <scope>NUCLEOTIDE SEQUENCE</scope>
    <source>
        <strain evidence="2">GSL018</strain>
    </source>
</reference>
<protein>
    <recommendedName>
        <fullName evidence="3">Secreted protein</fullName>
    </recommendedName>
</protein>
<feature type="chain" id="PRO_5001610190" description="Secreted protein" evidence="1">
    <location>
        <begin position="22"/>
        <end position="121"/>
    </location>
</feature>
<accession>A0A061QUW6</accession>
<proteinExistence type="predicted"/>
<evidence type="ECO:0008006" key="3">
    <source>
        <dbReference type="Google" id="ProtNLM"/>
    </source>
</evidence>